<dbReference type="RefSeq" id="WP_057857321.1">
    <property type="nucleotide sequence ID" value="NZ_LLYB01000047.1"/>
</dbReference>
<gene>
    <name evidence="3" type="ORF">CQ14_21380</name>
</gene>
<dbReference type="Proteomes" id="UP000051660">
    <property type="component" value="Unassembled WGS sequence"/>
</dbReference>
<evidence type="ECO:0000313" key="3">
    <source>
        <dbReference type="EMBL" id="KRR26226.1"/>
    </source>
</evidence>
<name>A0A0R3N1P4_9BRAD</name>
<dbReference type="InterPro" id="IPR013495">
    <property type="entry name" value="CHP02679"/>
</dbReference>
<dbReference type="Pfam" id="PF11796">
    <property type="entry name" value="DUF3323"/>
    <property type="match status" value="1"/>
</dbReference>
<accession>A0A0R3N1P4</accession>
<dbReference type="EMBL" id="LLYB01000047">
    <property type="protein sequence ID" value="KRR26226.1"/>
    <property type="molecule type" value="Genomic_DNA"/>
</dbReference>
<comment type="caution">
    <text evidence="3">The sequence shown here is derived from an EMBL/GenBank/DDBJ whole genome shotgun (WGS) entry which is preliminary data.</text>
</comment>
<organism evidence="3 4">
    <name type="scientific">Bradyrhizobium lablabi</name>
    <dbReference type="NCBI Taxonomy" id="722472"/>
    <lineage>
        <taxon>Bacteria</taxon>
        <taxon>Pseudomonadati</taxon>
        <taxon>Pseudomonadota</taxon>
        <taxon>Alphaproteobacteria</taxon>
        <taxon>Hyphomicrobiales</taxon>
        <taxon>Nitrobacteraceae</taxon>
        <taxon>Bradyrhizobium</taxon>
    </lineage>
</organism>
<dbReference type="AlphaFoldDB" id="A0A0R3N1P4"/>
<evidence type="ECO:0000259" key="1">
    <source>
        <dbReference type="Pfam" id="PF09664"/>
    </source>
</evidence>
<feature type="domain" description="Conserved hypothetical protein CHP02679 N terminus" evidence="2">
    <location>
        <begin position="40"/>
        <end position="233"/>
    </location>
</feature>
<dbReference type="OrthoDB" id="8188786at2"/>
<evidence type="ECO:0008006" key="5">
    <source>
        <dbReference type="Google" id="ProtNLM"/>
    </source>
</evidence>
<dbReference type="NCBIfam" id="TIGR02679">
    <property type="entry name" value="TIGR02679 family protein"/>
    <property type="match status" value="1"/>
</dbReference>
<evidence type="ECO:0000259" key="2">
    <source>
        <dbReference type="Pfam" id="PF11796"/>
    </source>
</evidence>
<dbReference type="InterPro" id="IPR024465">
    <property type="entry name" value="DUF2399"/>
</dbReference>
<dbReference type="InterPro" id="IPR024466">
    <property type="entry name" value="CHP02679_N"/>
</dbReference>
<dbReference type="Pfam" id="PF09664">
    <property type="entry name" value="DUF2399"/>
    <property type="match status" value="1"/>
</dbReference>
<reference evidence="3 4" key="1">
    <citation type="submission" date="2014-03" db="EMBL/GenBank/DDBJ databases">
        <title>Bradyrhizobium valentinum sp. nov., isolated from effective nodules of Lupinus mariae-josephae, a lupine endemic of basic-lime soils in Eastern Spain.</title>
        <authorList>
            <person name="Duran D."/>
            <person name="Rey L."/>
            <person name="Navarro A."/>
            <person name="Busquets A."/>
            <person name="Imperial J."/>
            <person name="Ruiz-Argueso T."/>
        </authorList>
    </citation>
    <scope>NUCLEOTIDE SEQUENCE [LARGE SCALE GENOMIC DNA]</scope>
    <source>
        <strain evidence="3 4">CCBAU 23086</strain>
    </source>
</reference>
<proteinExistence type="predicted"/>
<sequence length="410" mass="44026">MTSAIDERLVRLLGGAELSDLRARLRRRYELGPADGKLPSIQVGKLNEAERAALASLVGRKGGVAASISIDVSAVDRALSDAGIAPSLRTALELLDGPIIHRETELNRIRDNWAAVLAGCSHVDLIAYLASPLNFGVLKRLSGNQPDSASLICRQTEDILRRLPAAGVPRAQIAAEHLGDAHGLDSARPVATLTLAVLRSRSSTDTGDDRDTWAAVGILVNELARPALFLNVPCSGLPVSPGEPQYASLRLLARRPPEWTVASKSILVCENPNLVGILADQLGTACPPVVCVDGHLGAAQRTILKQLKESGADLRYHGDYDWPGITIANYVIAKYGAVPWHFSAVDYVAAAKSAPQLRIPLSGRPAIASWDADLTAAMIKTGIKIEEEAIAERIIDLLGEEWLRWNKRAY</sequence>
<evidence type="ECO:0000313" key="4">
    <source>
        <dbReference type="Proteomes" id="UP000051660"/>
    </source>
</evidence>
<protein>
    <recommendedName>
        <fullName evidence="5">TIGR02679 family protein</fullName>
    </recommendedName>
</protein>
<feature type="domain" description="DUF2399" evidence="1">
    <location>
        <begin position="248"/>
        <end position="396"/>
    </location>
</feature>